<dbReference type="Proteomes" id="UP000295705">
    <property type="component" value="Unassembled WGS sequence"/>
</dbReference>
<dbReference type="AlphaFoldDB" id="A0A4R6UKE8"/>
<evidence type="ECO:0000313" key="3">
    <source>
        <dbReference type="Proteomes" id="UP000295705"/>
    </source>
</evidence>
<evidence type="ECO:0000313" key="2">
    <source>
        <dbReference type="EMBL" id="TDQ47341.1"/>
    </source>
</evidence>
<dbReference type="PANTHER" id="PTHR33303">
    <property type="entry name" value="CYTOPLASMIC PROTEIN-RELATED"/>
    <property type="match status" value="1"/>
</dbReference>
<comment type="caution">
    <text evidence="2">The sequence shown here is derived from an EMBL/GenBank/DDBJ whole genome shotgun (WGS) entry which is preliminary data.</text>
</comment>
<dbReference type="InterPro" id="IPR003781">
    <property type="entry name" value="CoA-bd"/>
</dbReference>
<protein>
    <recommendedName>
        <fullName evidence="1">CoA-binding domain-containing protein</fullName>
    </recommendedName>
</protein>
<dbReference type="EMBL" id="SNYO01000013">
    <property type="protein sequence ID" value="TDQ47341.1"/>
    <property type="molecule type" value="Genomic_DNA"/>
</dbReference>
<dbReference type="Pfam" id="PF13380">
    <property type="entry name" value="CoA_binding_2"/>
    <property type="match status" value="1"/>
</dbReference>
<feature type="domain" description="CoA-binding" evidence="1">
    <location>
        <begin position="27"/>
        <end position="120"/>
    </location>
</feature>
<gene>
    <name evidence="2" type="ORF">EV188_11386</name>
</gene>
<dbReference type="SUPFAM" id="SSF51735">
    <property type="entry name" value="NAD(P)-binding Rossmann-fold domains"/>
    <property type="match status" value="1"/>
</dbReference>
<evidence type="ECO:0000259" key="1">
    <source>
        <dbReference type="SMART" id="SM00881"/>
    </source>
</evidence>
<name>A0A4R6UKE8_9PSEU</name>
<reference evidence="2 3" key="1">
    <citation type="submission" date="2019-03" db="EMBL/GenBank/DDBJ databases">
        <title>Genomic Encyclopedia of Type Strains, Phase IV (KMG-IV): sequencing the most valuable type-strain genomes for metagenomic binning, comparative biology and taxonomic classification.</title>
        <authorList>
            <person name="Goeker M."/>
        </authorList>
    </citation>
    <scope>NUCLEOTIDE SEQUENCE [LARGE SCALE GENOMIC DNA]</scope>
    <source>
        <strain evidence="2 3">DSM 45775</strain>
    </source>
</reference>
<dbReference type="InterPro" id="IPR036291">
    <property type="entry name" value="NAD(P)-bd_dom_sf"/>
</dbReference>
<organism evidence="2 3">
    <name type="scientific">Actinomycetospora succinea</name>
    <dbReference type="NCBI Taxonomy" id="663603"/>
    <lineage>
        <taxon>Bacteria</taxon>
        <taxon>Bacillati</taxon>
        <taxon>Actinomycetota</taxon>
        <taxon>Actinomycetes</taxon>
        <taxon>Pseudonocardiales</taxon>
        <taxon>Pseudonocardiaceae</taxon>
        <taxon>Actinomycetospora</taxon>
    </lineage>
</organism>
<dbReference type="Gene3D" id="3.40.50.720">
    <property type="entry name" value="NAD(P)-binding Rossmann-like Domain"/>
    <property type="match status" value="1"/>
</dbReference>
<dbReference type="PANTHER" id="PTHR33303:SF2">
    <property type="entry name" value="COA-BINDING DOMAIN-CONTAINING PROTEIN"/>
    <property type="match status" value="1"/>
</dbReference>
<keyword evidence="3" id="KW-1185">Reference proteome</keyword>
<proteinExistence type="predicted"/>
<dbReference type="SMART" id="SM00881">
    <property type="entry name" value="CoA_binding"/>
    <property type="match status" value="1"/>
</dbReference>
<sequence length="155" mass="16469">MYSRGVREDGGVGSGTGLVDDAAVGALLTQVRRVAVLGVSDRFNRPSFRLAAYLLDRTAWTVDLVNPHVVETLGRLCAPVLADVPTPDLVVVFRAPAAWEAVVDEVAAVGGRAVWLPAGVADGNTTARTIARAQRSGVEAVADRDLRADHKRWCP</sequence>
<dbReference type="OrthoDB" id="9804695at2"/>
<accession>A0A4R6UKE8</accession>